<dbReference type="STRING" id="230819.A0A5C3L469"/>
<reference evidence="4 5" key="1">
    <citation type="journal article" date="2019" name="Nat. Ecol. Evol.">
        <title>Megaphylogeny resolves global patterns of mushroom evolution.</title>
        <authorList>
            <person name="Varga T."/>
            <person name="Krizsan K."/>
            <person name="Foldi C."/>
            <person name="Dima B."/>
            <person name="Sanchez-Garcia M."/>
            <person name="Sanchez-Ramirez S."/>
            <person name="Szollosi G.J."/>
            <person name="Szarkandi J.G."/>
            <person name="Papp V."/>
            <person name="Albert L."/>
            <person name="Andreopoulos W."/>
            <person name="Angelini C."/>
            <person name="Antonin V."/>
            <person name="Barry K.W."/>
            <person name="Bougher N.L."/>
            <person name="Buchanan P."/>
            <person name="Buyck B."/>
            <person name="Bense V."/>
            <person name="Catcheside P."/>
            <person name="Chovatia M."/>
            <person name="Cooper J."/>
            <person name="Damon W."/>
            <person name="Desjardin D."/>
            <person name="Finy P."/>
            <person name="Geml J."/>
            <person name="Haridas S."/>
            <person name="Hughes K."/>
            <person name="Justo A."/>
            <person name="Karasinski D."/>
            <person name="Kautmanova I."/>
            <person name="Kiss B."/>
            <person name="Kocsube S."/>
            <person name="Kotiranta H."/>
            <person name="LaButti K.M."/>
            <person name="Lechner B.E."/>
            <person name="Liimatainen K."/>
            <person name="Lipzen A."/>
            <person name="Lukacs Z."/>
            <person name="Mihaltcheva S."/>
            <person name="Morgado L.N."/>
            <person name="Niskanen T."/>
            <person name="Noordeloos M.E."/>
            <person name="Ohm R.A."/>
            <person name="Ortiz-Santana B."/>
            <person name="Ovrebo C."/>
            <person name="Racz N."/>
            <person name="Riley R."/>
            <person name="Savchenko A."/>
            <person name="Shiryaev A."/>
            <person name="Soop K."/>
            <person name="Spirin V."/>
            <person name="Szebenyi C."/>
            <person name="Tomsovsky M."/>
            <person name="Tulloss R.E."/>
            <person name="Uehling J."/>
            <person name="Grigoriev I.V."/>
            <person name="Vagvolgyi C."/>
            <person name="Papp T."/>
            <person name="Martin F.M."/>
            <person name="Miettinen O."/>
            <person name="Hibbett D.S."/>
            <person name="Nagy L.G."/>
        </authorList>
    </citation>
    <scope>NUCLEOTIDE SEQUENCE [LARGE SCALE GENOMIC DNA]</scope>
    <source>
        <strain evidence="4 5">CBS 121175</strain>
    </source>
</reference>
<protein>
    <submittedName>
        <fullName evidence="4">Uncharacterized protein</fullName>
    </submittedName>
</protein>
<keyword evidence="2" id="KW-1133">Transmembrane helix</keyword>
<dbReference type="OrthoDB" id="2758521at2759"/>
<keyword evidence="3" id="KW-0732">Signal</keyword>
<name>A0A5C3L469_COPMA</name>
<dbReference type="EMBL" id="ML210228">
    <property type="protein sequence ID" value="TFK22988.1"/>
    <property type="molecule type" value="Genomic_DNA"/>
</dbReference>
<evidence type="ECO:0000313" key="5">
    <source>
        <dbReference type="Proteomes" id="UP000307440"/>
    </source>
</evidence>
<dbReference type="Gene3D" id="2.60.120.260">
    <property type="entry name" value="Galactose-binding domain-like"/>
    <property type="match status" value="1"/>
</dbReference>
<keyword evidence="2" id="KW-0812">Transmembrane</keyword>
<feature type="chain" id="PRO_5023140394" evidence="3">
    <location>
        <begin position="23"/>
        <end position="526"/>
    </location>
</feature>
<feature type="compositionally biased region" description="Pro residues" evidence="1">
    <location>
        <begin position="199"/>
        <end position="211"/>
    </location>
</feature>
<sequence length="526" mass="57573">MQYTIFIPFLILIVFQPQTVHCAITNRTIDDTNGDSVLRNTFPIYQPPNSWVGATCNGCWLTPDPSQALGRTWSETTWHVGSDPVFVQLQFQGVAIYVFFILANDGGPGTTTYTECDFILDEGEPSTFIHAPDLTTTAFLYNQSVYSRTGLPNANHTLEIVIGNGLQDVYLNFDYAIYSYDDTPPVSSTSDPVIVTASPTPPPNPDPPPSSELPTAAIVGGVAGGVIGLALLILVLVCLLRRRRRIPLEPMPLNGNDLAMHNMDPRAHRLSPPLSNAPSREPWDYLSNVNPSTHGRAPRGPQPADVFSAPYGSGIGTSDSQLRLVSTNESQRPFAFGNLPVDDRRSPFGAPATRTESVFSAPYGIGHSTPSLIGFDPAAVPYNAEKYTPLSPATTPSERNRVLLNENPSTQSGIERVPSQLPAVPLTVKQLQLRRERQAELERQLLAIDTEMEALNRGMGEGGESTAEFTARREIEGMSVEEMREQMRMMQQQIAILRHNQGSDWAEGLTDDPPPGYTPRQTSGLF</sequence>
<gene>
    <name evidence="4" type="ORF">FA15DRAFT_670996</name>
</gene>
<feature type="region of interest" description="Disordered" evidence="1">
    <location>
        <begin position="270"/>
        <end position="302"/>
    </location>
</feature>
<keyword evidence="2" id="KW-0472">Membrane</keyword>
<dbReference type="Proteomes" id="UP000307440">
    <property type="component" value="Unassembled WGS sequence"/>
</dbReference>
<evidence type="ECO:0000256" key="3">
    <source>
        <dbReference type="SAM" id="SignalP"/>
    </source>
</evidence>
<proteinExistence type="predicted"/>
<feature type="region of interest" description="Disordered" evidence="1">
    <location>
        <begin position="189"/>
        <end position="212"/>
    </location>
</feature>
<dbReference type="AlphaFoldDB" id="A0A5C3L469"/>
<feature type="signal peptide" evidence="3">
    <location>
        <begin position="1"/>
        <end position="22"/>
    </location>
</feature>
<feature type="region of interest" description="Disordered" evidence="1">
    <location>
        <begin position="504"/>
        <end position="526"/>
    </location>
</feature>
<evidence type="ECO:0000313" key="4">
    <source>
        <dbReference type="EMBL" id="TFK22988.1"/>
    </source>
</evidence>
<evidence type="ECO:0000256" key="1">
    <source>
        <dbReference type="SAM" id="MobiDB-lite"/>
    </source>
</evidence>
<organism evidence="4 5">
    <name type="scientific">Coprinopsis marcescibilis</name>
    <name type="common">Agaric fungus</name>
    <name type="synonym">Psathyrella marcescibilis</name>
    <dbReference type="NCBI Taxonomy" id="230819"/>
    <lineage>
        <taxon>Eukaryota</taxon>
        <taxon>Fungi</taxon>
        <taxon>Dikarya</taxon>
        <taxon>Basidiomycota</taxon>
        <taxon>Agaricomycotina</taxon>
        <taxon>Agaricomycetes</taxon>
        <taxon>Agaricomycetidae</taxon>
        <taxon>Agaricales</taxon>
        <taxon>Agaricineae</taxon>
        <taxon>Psathyrellaceae</taxon>
        <taxon>Coprinopsis</taxon>
    </lineage>
</organism>
<keyword evidence="5" id="KW-1185">Reference proteome</keyword>
<accession>A0A5C3L469</accession>
<evidence type="ECO:0000256" key="2">
    <source>
        <dbReference type="SAM" id="Phobius"/>
    </source>
</evidence>
<feature type="transmembrane region" description="Helical" evidence="2">
    <location>
        <begin position="216"/>
        <end position="240"/>
    </location>
</feature>